<dbReference type="Proteomes" id="UP000316429">
    <property type="component" value="Unassembled WGS sequence"/>
</dbReference>
<dbReference type="AlphaFoldDB" id="A0A504U6R1"/>
<dbReference type="InterPro" id="IPR004843">
    <property type="entry name" value="Calcineurin-like_PHP"/>
</dbReference>
<proteinExistence type="predicted"/>
<keyword evidence="3" id="KW-1185">Reference proteome</keyword>
<evidence type="ECO:0000313" key="3">
    <source>
        <dbReference type="Proteomes" id="UP000316429"/>
    </source>
</evidence>
<accession>A0A504U6R1</accession>
<dbReference type="EMBL" id="VFYP01000001">
    <property type="protein sequence ID" value="TPP10119.1"/>
    <property type="molecule type" value="Genomic_DNA"/>
</dbReference>
<evidence type="ECO:0000259" key="1">
    <source>
        <dbReference type="Pfam" id="PF00149"/>
    </source>
</evidence>
<organism evidence="2 3">
    <name type="scientific">Rhizobium glycinendophyticum</name>
    <dbReference type="NCBI Taxonomy" id="2589807"/>
    <lineage>
        <taxon>Bacteria</taxon>
        <taxon>Pseudomonadati</taxon>
        <taxon>Pseudomonadota</taxon>
        <taxon>Alphaproteobacteria</taxon>
        <taxon>Hyphomicrobiales</taxon>
        <taxon>Rhizobiaceae</taxon>
        <taxon>Rhizobium/Agrobacterium group</taxon>
        <taxon>Rhizobium</taxon>
    </lineage>
</organism>
<comment type="caution">
    <text evidence="2">The sequence shown here is derived from an EMBL/GenBank/DDBJ whole genome shotgun (WGS) entry which is preliminary data.</text>
</comment>
<dbReference type="Gene3D" id="3.60.21.10">
    <property type="match status" value="1"/>
</dbReference>
<dbReference type="GO" id="GO:0030145">
    <property type="term" value="F:manganese ion binding"/>
    <property type="evidence" value="ECO:0007669"/>
    <property type="project" value="TreeGrafter"/>
</dbReference>
<feature type="domain" description="Calcineurin-like phosphoesterase" evidence="1">
    <location>
        <begin position="37"/>
        <end position="229"/>
    </location>
</feature>
<dbReference type="GO" id="GO:0008663">
    <property type="term" value="F:2',3'-cyclic-nucleotide 2'-phosphodiesterase activity"/>
    <property type="evidence" value="ECO:0007669"/>
    <property type="project" value="TreeGrafter"/>
</dbReference>
<dbReference type="InterPro" id="IPR029052">
    <property type="entry name" value="Metallo-depent_PP-like"/>
</dbReference>
<dbReference type="PANTHER" id="PTHR16509">
    <property type="match status" value="1"/>
</dbReference>
<protein>
    <submittedName>
        <fullName evidence="2">Phosphatase</fullName>
    </submittedName>
</protein>
<sequence length="285" mass="31520">MTQESVRLSLGIIADPQYADREPDLALDRHFRQVPARLKQAIDRFNTLPLDAIVVLGDLIDRDFESFEPVLEILGQSRHPRILLPGNHDFSVSADRLADIHSTLDMPAPYYEHRINGLRLLIIEGNEISLFSNSPGSPRHAEAEARLARLKTAGAPNAQDWNAGISATQEDWIRERLTDAAAAGEPVILLGHYPIHPPSDHNLWDSERLAELVASAPAAIAYLCGHQHKGNYAALDATHFVNFCGMVDTIDSNAFAVLELYDDRIEIAGFGREPSRRLALGVSSR</sequence>
<dbReference type="RefSeq" id="WP_140826475.1">
    <property type="nucleotide sequence ID" value="NZ_VFYP01000001.1"/>
</dbReference>
<gene>
    <name evidence="2" type="ORF">FJQ55_04405</name>
</gene>
<name>A0A504U6R1_9HYPH</name>
<dbReference type="OrthoDB" id="9791866at2"/>
<dbReference type="PANTHER" id="PTHR16509:SF8">
    <property type="entry name" value="MANGANESE-DEPENDENT ADP-RIBOSE_CDP-ALCOHOL DIPHOSPHATASE"/>
    <property type="match status" value="1"/>
</dbReference>
<dbReference type="SUPFAM" id="SSF56300">
    <property type="entry name" value="Metallo-dependent phosphatases"/>
    <property type="match status" value="1"/>
</dbReference>
<reference evidence="2 3" key="1">
    <citation type="submission" date="2019-06" db="EMBL/GenBank/DDBJ databases">
        <title>Rhizobium sp. CL12 isolated from roots of soybean.</title>
        <authorList>
            <person name="Wang C."/>
        </authorList>
    </citation>
    <scope>NUCLEOTIDE SEQUENCE [LARGE SCALE GENOMIC DNA]</scope>
    <source>
        <strain evidence="2 3">CL12</strain>
    </source>
</reference>
<dbReference type="GO" id="GO:0047734">
    <property type="term" value="F:CDP-glycerol diphosphatase activity"/>
    <property type="evidence" value="ECO:0007669"/>
    <property type="project" value="TreeGrafter"/>
</dbReference>
<evidence type="ECO:0000313" key="2">
    <source>
        <dbReference type="EMBL" id="TPP10119.1"/>
    </source>
</evidence>
<dbReference type="GO" id="GO:0047631">
    <property type="term" value="F:ADP-ribose diphosphatase activity"/>
    <property type="evidence" value="ECO:0007669"/>
    <property type="project" value="TreeGrafter"/>
</dbReference>
<dbReference type="Pfam" id="PF00149">
    <property type="entry name" value="Metallophos"/>
    <property type="match status" value="1"/>
</dbReference>